<organism evidence="2 3">
    <name type="scientific">Rudaeicoccus suwonensis</name>
    <dbReference type="NCBI Taxonomy" id="657409"/>
    <lineage>
        <taxon>Bacteria</taxon>
        <taxon>Bacillati</taxon>
        <taxon>Actinomycetota</taxon>
        <taxon>Actinomycetes</taxon>
        <taxon>Micrococcales</taxon>
        <taxon>Dermacoccaceae</taxon>
        <taxon>Rudaeicoccus</taxon>
    </lineage>
</organism>
<sequence length="411" mass="44342">MTPAPPDDADPKGKPHKRIRPHLPSRDALRAPGIPEAAARRIPRRKSKVDLSGWSAPELTAYLRTPKGGLEPPRRAGYDAVRIANALSGMLPTEAVLLARAIADAAPPPSEYLSPTLQAIVCDYLTDTLVAFRGGGRVATDTSTALVLEQLRLLHRVTGEVQRAEAEHNERELRVQERFLRERFATSQPNPLDLGPDPAGPPRDRMSVPNRPAFSRQPADKVVTPAADLAASKGVAHHQLQVDGDPTALLTPSGKSRDKLRLRLAVPTGIPVTLGYVVERHTGAIEFATSVRRIIGIARRRQSGFGAAQVDVSLELPTDGLRRFVVYATSRGTATATDAVLFVRGDDESAEMPTLLARRPMVQTTVVASGHDTGEGLLLRNESLVFGDLHSACDAYGFTKITWIAPDTPAV</sequence>
<protein>
    <submittedName>
        <fullName evidence="2">Uncharacterized protein</fullName>
    </submittedName>
</protein>
<evidence type="ECO:0000256" key="1">
    <source>
        <dbReference type="SAM" id="MobiDB-lite"/>
    </source>
</evidence>
<name>A0A561E3T2_9MICO</name>
<feature type="compositionally biased region" description="Basic residues" evidence="1">
    <location>
        <begin position="14"/>
        <end position="23"/>
    </location>
</feature>
<accession>A0A561E3T2</accession>
<feature type="region of interest" description="Disordered" evidence="1">
    <location>
        <begin position="185"/>
        <end position="205"/>
    </location>
</feature>
<evidence type="ECO:0000313" key="3">
    <source>
        <dbReference type="Proteomes" id="UP000318297"/>
    </source>
</evidence>
<comment type="caution">
    <text evidence="2">The sequence shown here is derived from an EMBL/GenBank/DDBJ whole genome shotgun (WGS) entry which is preliminary data.</text>
</comment>
<dbReference type="EMBL" id="VIVQ01000002">
    <property type="protein sequence ID" value="TWE10241.1"/>
    <property type="molecule type" value="Genomic_DNA"/>
</dbReference>
<keyword evidence="3" id="KW-1185">Reference proteome</keyword>
<dbReference type="Proteomes" id="UP000318297">
    <property type="component" value="Unassembled WGS sequence"/>
</dbReference>
<feature type="region of interest" description="Disordered" evidence="1">
    <location>
        <begin position="1"/>
        <end position="49"/>
    </location>
</feature>
<evidence type="ECO:0000313" key="2">
    <source>
        <dbReference type="EMBL" id="TWE10241.1"/>
    </source>
</evidence>
<reference evidence="2 3" key="1">
    <citation type="submission" date="2019-06" db="EMBL/GenBank/DDBJ databases">
        <title>Sequencing the genomes of 1000 actinobacteria strains.</title>
        <authorList>
            <person name="Klenk H.-P."/>
        </authorList>
    </citation>
    <scope>NUCLEOTIDE SEQUENCE [LARGE SCALE GENOMIC DNA]</scope>
    <source>
        <strain evidence="2 3">DSM 19560</strain>
    </source>
</reference>
<proteinExistence type="predicted"/>
<dbReference type="AlphaFoldDB" id="A0A561E3T2"/>
<dbReference type="OrthoDB" id="3296425at2"/>
<gene>
    <name evidence="2" type="ORF">BKA23_2595</name>
</gene>
<dbReference type="RefSeq" id="WP_145229053.1">
    <property type="nucleotide sequence ID" value="NZ_VIVQ01000002.1"/>
</dbReference>